<accession>A0A7W7YCZ5</accession>
<evidence type="ECO:0000256" key="6">
    <source>
        <dbReference type="SAM" id="Phobius"/>
    </source>
</evidence>
<evidence type="ECO:0000256" key="4">
    <source>
        <dbReference type="ARBA" id="ARBA00022989"/>
    </source>
</evidence>
<keyword evidence="5 6" id="KW-0472">Membrane</keyword>
<feature type="transmembrane region" description="Helical" evidence="6">
    <location>
        <begin position="57"/>
        <end position="77"/>
    </location>
</feature>
<dbReference type="Pfam" id="PF02653">
    <property type="entry name" value="BPD_transp_2"/>
    <property type="match status" value="1"/>
</dbReference>
<feature type="transmembrane region" description="Helical" evidence="6">
    <location>
        <begin position="280"/>
        <end position="298"/>
    </location>
</feature>
<sequence length="309" mass="31793">MTLLIGALIIGLNLALLALGVLVSFRIFSMPDITTDGSITLGAAIAAVLLVKGVNPLLATMAGALGGAAAGAVTGVLHTKFKINSLLSGILVMTALYSVNLHIMGRSNVPLMQATTLASYGERLGEWLAGGKTIHILGWPVAAADAAVLFLALVFSSAAGAAMFAFFRTQIGTAMRATGDNAQMIRALGANVEGNIILGLALSNGFVALSGALLAQYQGFADAQMGIGMVVWGLASVIIGEALTGTRSLGMNIIGAIMGSVLFRLLVAIALRWGLNPNDLKLITALFVFAALVLPGFIERCKRRPTSAT</sequence>
<dbReference type="PANTHER" id="PTHR32196:SF69">
    <property type="entry name" value="BRANCHED-CHAIN AMINO ACID TRANSPORT SYSTEM, PERMEASE PROTEIN"/>
    <property type="match status" value="1"/>
</dbReference>
<evidence type="ECO:0000256" key="2">
    <source>
        <dbReference type="ARBA" id="ARBA00022475"/>
    </source>
</evidence>
<keyword evidence="8" id="KW-1185">Reference proteome</keyword>
<gene>
    <name evidence="7" type="ORF">HNQ65_003512</name>
</gene>
<reference evidence="7 8" key="1">
    <citation type="submission" date="2020-08" db="EMBL/GenBank/DDBJ databases">
        <title>Genomic Encyclopedia of Type Strains, Phase IV (KMG-IV): sequencing the most valuable type-strain genomes for metagenomic binning, comparative biology and taxonomic classification.</title>
        <authorList>
            <person name="Goeker M."/>
        </authorList>
    </citation>
    <scope>NUCLEOTIDE SEQUENCE [LARGE SCALE GENOMIC DNA]</scope>
    <source>
        <strain evidence="7 8">DSM 12252</strain>
    </source>
</reference>
<dbReference type="GO" id="GO:0022857">
    <property type="term" value="F:transmembrane transporter activity"/>
    <property type="evidence" value="ECO:0007669"/>
    <property type="project" value="InterPro"/>
</dbReference>
<feature type="transmembrane region" description="Helical" evidence="6">
    <location>
        <begin position="146"/>
        <end position="167"/>
    </location>
</feature>
<feature type="transmembrane region" description="Helical" evidence="6">
    <location>
        <begin position="223"/>
        <end position="244"/>
    </location>
</feature>
<dbReference type="AlphaFoldDB" id="A0A7W7YCZ5"/>
<evidence type="ECO:0000256" key="3">
    <source>
        <dbReference type="ARBA" id="ARBA00022692"/>
    </source>
</evidence>
<protein>
    <submittedName>
        <fullName evidence="7">Putative ABC transport system permease protein</fullName>
    </submittedName>
</protein>
<feature type="transmembrane region" description="Helical" evidence="6">
    <location>
        <begin position="84"/>
        <end position="103"/>
    </location>
</feature>
<keyword evidence="3 6" id="KW-0812">Transmembrane</keyword>
<name>A0A7W7YCZ5_9BACT</name>
<keyword evidence="4 6" id="KW-1133">Transmembrane helix</keyword>
<comment type="caution">
    <text evidence="7">The sequence shown here is derived from an EMBL/GenBank/DDBJ whole genome shotgun (WGS) entry which is preliminary data.</text>
</comment>
<organism evidence="7 8">
    <name type="scientific">Prosthecobacter vanneervenii</name>
    <dbReference type="NCBI Taxonomy" id="48466"/>
    <lineage>
        <taxon>Bacteria</taxon>
        <taxon>Pseudomonadati</taxon>
        <taxon>Verrucomicrobiota</taxon>
        <taxon>Verrucomicrobiia</taxon>
        <taxon>Verrucomicrobiales</taxon>
        <taxon>Verrucomicrobiaceae</taxon>
        <taxon>Prosthecobacter</taxon>
    </lineage>
</organism>
<feature type="transmembrane region" description="Helical" evidence="6">
    <location>
        <begin position="251"/>
        <end position="274"/>
    </location>
</feature>
<evidence type="ECO:0000256" key="1">
    <source>
        <dbReference type="ARBA" id="ARBA00004651"/>
    </source>
</evidence>
<dbReference type="InterPro" id="IPR001851">
    <property type="entry name" value="ABC_transp_permease"/>
</dbReference>
<dbReference type="RefSeq" id="WP_184341199.1">
    <property type="nucleotide sequence ID" value="NZ_JACHIG010000007.1"/>
</dbReference>
<keyword evidence="2" id="KW-1003">Cell membrane</keyword>
<dbReference type="Proteomes" id="UP000590740">
    <property type="component" value="Unassembled WGS sequence"/>
</dbReference>
<evidence type="ECO:0000313" key="7">
    <source>
        <dbReference type="EMBL" id="MBB5033922.1"/>
    </source>
</evidence>
<evidence type="ECO:0000256" key="5">
    <source>
        <dbReference type="ARBA" id="ARBA00023136"/>
    </source>
</evidence>
<dbReference type="EMBL" id="JACHIG010000007">
    <property type="protein sequence ID" value="MBB5033922.1"/>
    <property type="molecule type" value="Genomic_DNA"/>
</dbReference>
<comment type="subcellular location">
    <subcellularLocation>
        <location evidence="1">Cell membrane</location>
        <topology evidence="1">Multi-pass membrane protein</topology>
    </subcellularLocation>
</comment>
<feature type="transmembrane region" description="Helical" evidence="6">
    <location>
        <begin position="196"/>
        <end position="217"/>
    </location>
</feature>
<dbReference type="CDD" id="cd06574">
    <property type="entry name" value="TM_PBP1_branched-chain-AA_like"/>
    <property type="match status" value="1"/>
</dbReference>
<evidence type="ECO:0000313" key="8">
    <source>
        <dbReference type="Proteomes" id="UP000590740"/>
    </source>
</evidence>
<feature type="transmembrane region" description="Helical" evidence="6">
    <location>
        <begin position="6"/>
        <end position="28"/>
    </location>
</feature>
<dbReference type="GO" id="GO:0005886">
    <property type="term" value="C:plasma membrane"/>
    <property type="evidence" value="ECO:0007669"/>
    <property type="project" value="UniProtKB-SubCell"/>
</dbReference>
<proteinExistence type="predicted"/>
<dbReference type="PANTHER" id="PTHR32196">
    <property type="entry name" value="ABC TRANSPORTER PERMEASE PROTEIN YPHD-RELATED-RELATED"/>
    <property type="match status" value="1"/>
</dbReference>